<dbReference type="AlphaFoldDB" id="A0A0S6W971"/>
<dbReference type="Proteomes" id="UP000030661">
    <property type="component" value="Unassembled WGS sequence"/>
</dbReference>
<keyword evidence="3" id="KW-1185">Reference proteome</keyword>
<gene>
    <name evidence="2" type="ORF">U27_01787</name>
</gene>
<name>A0A0S6W971_VECG1</name>
<accession>A0A0S6W971</accession>
<dbReference type="Pfam" id="PF07796">
    <property type="entry name" value="DUF1638"/>
    <property type="match status" value="1"/>
</dbReference>
<dbReference type="eggNOG" id="COG2202">
    <property type="taxonomic scope" value="Bacteria"/>
</dbReference>
<protein>
    <recommendedName>
        <fullName evidence="1">DUF1638 domain-containing protein</fullName>
    </recommendedName>
</protein>
<feature type="domain" description="DUF1638" evidence="1">
    <location>
        <begin position="33"/>
        <end position="184"/>
    </location>
</feature>
<proteinExistence type="predicted"/>
<organism evidence="2">
    <name type="scientific">Vecturithrix granuli</name>
    <dbReference type="NCBI Taxonomy" id="1499967"/>
    <lineage>
        <taxon>Bacteria</taxon>
        <taxon>Candidatus Moduliflexota</taxon>
        <taxon>Candidatus Vecturitrichia</taxon>
        <taxon>Candidatus Vecturitrichales</taxon>
        <taxon>Candidatus Vecturitrichaceae</taxon>
        <taxon>Candidatus Vecturithrix</taxon>
    </lineage>
</organism>
<reference evidence="2" key="1">
    <citation type="journal article" date="2015" name="PeerJ">
        <title>First genomic representation of candidate bacterial phylum KSB3 points to enhanced environmental sensing as a trigger of wastewater bulking.</title>
        <authorList>
            <person name="Sekiguchi Y."/>
            <person name="Ohashi A."/>
            <person name="Parks D.H."/>
            <person name="Yamauchi T."/>
            <person name="Tyson G.W."/>
            <person name="Hugenholtz P."/>
        </authorList>
    </citation>
    <scope>NUCLEOTIDE SEQUENCE [LARGE SCALE GENOMIC DNA]</scope>
</reference>
<evidence type="ECO:0000313" key="2">
    <source>
        <dbReference type="EMBL" id="GAK54956.1"/>
    </source>
</evidence>
<evidence type="ECO:0000313" key="3">
    <source>
        <dbReference type="Proteomes" id="UP000030661"/>
    </source>
</evidence>
<dbReference type="HOGENOM" id="CLU_099367_0_0_0"/>
<evidence type="ECO:0000259" key="1">
    <source>
        <dbReference type="Pfam" id="PF07796"/>
    </source>
</evidence>
<dbReference type="STRING" id="1499967.U27_01787"/>
<dbReference type="EMBL" id="DF820463">
    <property type="protein sequence ID" value="GAK54956.1"/>
    <property type="molecule type" value="Genomic_DNA"/>
</dbReference>
<dbReference type="InterPro" id="IPR012437">
    <property type="entry name" value="DUF1638"/>
</dbReference>
<sequence length="199" mass="22918">MNNQKLLLVGCGILKREIRWLIEKNQWPVEAIFLNSALHVDFDKLARGLTAVLRAYHGRNIIVFYGCCHPLMDQMLEDAATFRTSGQNCLDILLGPAVFTQELSQRAFFLVEDWARRWNEITNKISGNNSKGVKYIFQCHHTYLLALRTPCSEDFTTQAEEVADIVGLPLRWMDVSLDHLESILQTTIMRKMEELSCQK</sequence>